<dbReference type="PANTHER" id="PTHR21716">
    <property type="entry name" value="TRANSMEMBRANE PROTEIN"/>
    <property type="match status" value="1"/>
</dbReference>
<gene>
    <name evidence="7" type="ORF">ERX55_00270</name>
</gene>
<proteinExistence type="inferred from homology"/>
<dbReference type="GO" id="GO:0055085">
    <property type="term" value="P:transmembrane transport"/>
    <property type="evidence" value="ECO:0007669"/>
    <property type="project" value="TreeGrafter"/>
</dbReference>
<feature type="transmembrane region" description="Helical" evidence="6">
    <location>
        <begin position="267"/>
        <end position="286"/>
    </location>
</feature>
<evidence type="ECO:0000256" key="5">
    <source>
        <dbReference type="ARBA" id="ARBA00023136"/>
    </source>
</evidence>
<keyword evidence="5 6" id="KW-0472">Membrane</keyword>
<accession>A0A4R6C261</accession>
<dbReference type="EMBL" id="SCWF01000001">
    <property type="protein sequence ID" value="TDM15377.1"/>
    <property type="molecule type" value="Genomic_DNA"/>
</dbReference>
<evidence type="ECO:0000256" key="1">
    <source>
        <dbReference type="ARBA" id="ARBA00004141"/>
    </source>
</evidence>
<feature type="transmembrane region" description="Helical" evidence="6">
    <location>
        <begin position="117"/>
        <end position="142"/>
    </location>
</feature>
<evidence type="ECO:0000256" key="2">
    <source>
        <dbReference type="ARBA" id="ARBA00009773"/>
    </source>
</evidence>
<dbReference type="PANTHER" id="PTHR21716:SF69">
    <property type="entry name" value="TRANSPORT PROTEIN YUBA-RELATED"/>
    <property type="match status" value="1"/>
</dbReference>
<feature type="transmembrane region" description="Helical" evidence="6">
    <location>
        <begin position="209"/>
        <end position="231"/>
    </location>
</feature>
<evidence type="ECO:0000313" key="8">
    <source>
        <dbReference type="Proteomes" id="UP000294843"/>
    </source>
</evidence>
<feature type="transmembrane region" description="Helical" evidence="6">
    <location>
        <begin position="293"/>
        <end position="310"/>
    </location>
</feature>
<feature type="transmembrane region" description="Helical" evidence="6">
    <location>
        <begin position="12"/>
        <end position="28"/>
    </location>
</feature>
<evidence type="ECO:0000313" key="7">
    <source>
        <dbReference type="EMBL" id="TDM15377.1"/>
    </source>
</evidence>
<feature type="transmembrane region" description="Helical" evidence="6">
    <location>
        <begin position="316"/>
        <end position="344"/>
    </location>
</feature>
<keyword evidence="8" id="KW-1185">Reference proteome</keyword>
<reference evidence="7 8" key="1">
    <citation type="submission" date="2019-01" db="EMBL/GenBank/DDBJ databases">
        <title>Draft genome sequences of the type strains of six Macrococcus species.</title>
        <authorList>
            <person name="Mazhar S."/>
            <person name="Altermann E."/>
            <person name="Hill C."/>
            <person name="Mcauliffe O."/>
        </authorList>
    </citation>
    <scope>NUCLEOTIDE SEQUENCE [LARGE SCALE GENOMIC DNA]</scope>
    <source>
        <strain evidence="7 8">ATCC 51825</strain>
    </source>
</reference>
<keyword evidence="4 6" id="KW-1133">Transmembrane helix</keyword>
<dbReference type="AlphaFoldDB" id="A0A4R6C261"/>
<name>A0A4R6C261_9STAP</name>
<evidence type="ECO:0000256" key="4">
    <source>
        <dbReference type="ARBA" id="ARBA00022989"/>
    </source>
</evidence>
<feature type="transmembrane region" description="Helical" evidence="6">
    <location>
        <begin position="48"/>
        <end position="70"/>
    </location>
</feature>
<evidence type="ECO:0000256" key="6">
    <source>
        <dbReference type="SAM" id="Phobius"/>
    </source>
</evidence>
<feature type="transmembrane region" description="Helical" evidence="6">
    <location>
        <begin position="365"/>
        <end position="391"/>
    </location>
</feature>
<comment type="similarity">
    <text evidence="2">Belongs to the autoinducer-2 exporter (AI-2E) (TC 2.A.86) family.</text>
</comment>
<feature type="transmembrane region" description="Helical" evidence="6">
    <location>
        <begin position="77"/>
        <end position="102"/>
    </location>
</feature>
<sequence>MKALGNQGLQFIVFNNITLLCQLIKLYYQLISLRRVLQMFKNNRFISFLGGSTLIYTLIMAILIGILIFITRQVSFVFTPVITIIKTIIGPIIVAFIFFYLLNPVVNFLERYRIKRLWGIILLILIILGVLVGIVTLLVPLIQEQFVLFINHFPAYVDHLGDVFNKLTKNSFIEPYMADMQHWLNQQLVSLQDKANVYMDKLPSKVRSIIDALMSVIIVIGTFPFVLFFLLKDGDKFLNYVLRLTPPKYRQDVHDILLKMDLQVGSYIQGQLIVSLCIGVLLYIGYNIIGLEYALVLASIAAVTSVVPYLGPTIAISPAIVIALVDSPFTLLKLVIVWVAVQFLEGHFISPNIMGKTMQIHPLTIIFVLLCAGNLAGVLGVILAIPTYAIIRVLVSHLFEKFKKRYNRYFSEDSGPYETHP</sequence>
<dbReference type="OrthoDB" id="9793390at2"/>
<dbReference type="Pfam" id="PF01594">
    <property type="entry name" value="AI-2E_transport"/>
    <property type="match status" value="1"/>
</dbReference>
<dbReference type="Proteomes" id="UP000294843">
    <property type="component" value="Unassembled WGS sequence"/>
</dbReference>
<dbReference type="GO" id="GO:0016020">
    <property type="term" value="C:membrane"/>
    <property type="evidence" value="ECO:0007669"/>
    <property type="project" value="UniProtKB-SubCell"/>
</dbReference>
<dbReference type="InterPro" id="IPR002549">
    <property type="entry name" value="AI-2E-like"/>
</dbReference>
<comment type="caution">
    <text evidence="7">The sequence shown here is derived from an EMBL/GenBank/DDBJ whole genome shotgun (WGS) entry which is preliminary data.</text>
</comment>
<comment type="subcellular location">
    <subcellularLocation>
        <location evidence="1">Membrane</location>
        <topology evidence="1">Multi-pass membrane protein</topology>
    </subcellularLocation>
</comment>
<evidence type="ECO:0000256" key="3">
    <source>
        <dbReference type="ARBA" id="ARBA00022692"/>
    </source>
</evidence>
<keyword evidence="3 6" id="KW-0812">Transmembrane</keyword>
<organism evidence="7 8">
    <name type="scientific">Macrococcus bovicus</name>
    <dbReference type="NCBI Taxonomy" id="69968"/>
    <lineage>
        <taxon>Bacteria</taxon>
        <taxon>Bacillati</taxon>
        <taxon>Bacillota</taxon>
        <taxon>Bacilli</taxon>
        <taxon>Bacillales</taxon>
        <taxon>Staphylococcaceae</taxon>
        <taxon>Macrococcus</taxon>
    </lineage>
</organism>
<protein>
    <submittedName>
        <fullName evidence="7">AI-2E family transporter</fullName>
    </submittedName>
</protein>